<dbReference type="InterPro" id="IPR003018">
    <property type="entry name" value="GAF"/>
</dbReference>
<organism evidence="5 6">
    <name type="scientific">Lysobacter korlensis</name>
    <dbReference type="NCBI Taxonomy" id="553636"/>
    <lineage>
        <taxon>Bacteria</taxon>
        <taxon>Pseudomonadati</taxon>
        <taxon>Pseudomonadota</taxon>
        <taxon>Gammaproteobacteria</taxon>
        <taxon>Lysobacterales</taxon>
        <taxon>Lysobacteraceae</taxon>
        <taxon>Lysobacter</taxon>
    </lineage>
</organism>
<dbReference type="Pfam" id="PF13185">
    <property type="entry name" value="GAF_2"/>
    <property type="match status" value="1"/>
</dbReference>
<reference evidence="5 6" key="1">
    <citation type="submission" date="2024-09" db="EMBL/GenBank/DDBJ databases">
        <authorList>
            <person name="Sun Q."/>
            <person name="Mori K."/>
        </authorList>
    </citation>
    <scope>NUCLEOTIDE SEQUENCE [LARGE SCALE GENOMIC DNA]</scope>
    <source>
        <strain evidence="5 6">KCTC 23076</strain>
    </source>
</reference>
<dbReference type="SUPFAM" id="SSF55874">
    <property type="entry name" value="ATPase domain of HSP90 chaperone/DNA topoisomerase II/histidine kinase"/>
    <property type="match status" value="1"/>
</dbReference>
<evidence type="ECO:0000313" key="5">
    <source>
        <dbReference type="EMBL" id="MFC0678726.1"/>
    </source>
</evidence>
<feature type="domain" description="GAF" evidence="4">
    <location>
        <begin position="54"/>
        <end position="200"/>
    </location>
</feature>
<dbReference type="Gene3D" id="3.30.450.40">
    <property type="match status" value="2"/>
</dbReference>
<evidence type="ECO:0000256" key="3">
    <source>
        <dbReference type="ARBA" id="ARBA00023012"/>
    </source>
</evidence>
<dbReference type="Pfam" id="PF01590">
    <property type="entry name" value="GAF"/>
    <property type="match status" value="1"/>
</dbReference>
<evidence type="ECO:0000256" key="2">
    <source>
        <dbReference type="ARBA" id="ARBA00022777"/>
    </source>
</evidence>
<evidence type="ECO:0000259" key="4">
    <source>
        <dbReference type="SMART" id="SM00065"/>
    </source>
</evidence>
<evidence type="ECO:0000313" key="6">
    <source>
        <dbReference type="Proteomes" id="UP001589896"/>
    </source>
</evidence>
<dbReference type="SMART" id="SM00065">
    <property type="entry name" value="GAF"/>
    <property type="match status" value="2"/>
</dbReference>
<dbReference type="InterPro" id="IPR050482">
    <property type="entry name" value="Sensor_HK_TwoCompSys"/>
</dbReference>
<gene>
    <name evidence="5" type="ORF">ACFFGH_12830</name>
</gene>
<dbReference type="PANTHER" id="PTHR24421">
    <property type="entry name" value="NITRATE/NITRITE SENSOR PROTEIN NARX-RELATED"/>
    <property type="match status" value="1"/>
</dbReference>
<dbReference type="InterPro" id="IPR029016">
    <property type="entry name" value="GAF-like_dom_sf"/>
</dbReference>
<dbReference type="Gene3D" id="3.30.565.10">
    <property type="entry name" value="Histidine kinase-like ATPase, C-terminal domain"/>
    <property type="match status" value="1"/>
</dbReference>
<sequence length="576" mass="61968">MTEQSYRLTFTDGHRSELDRTLGELMENARRVLETQGRLRSLLRAGQAVVEQLELPVVLRRIVDAAVELVGARYGALGVIARDGHLEQFIQVGIPEDDAARMGPLPHGDGLLRALGSEQRPIRVKNLTRDPRFTGFPEHHPAMESFVGVPLRVRGEVFGNLYLADAEAGEFTAEDEELLISLAATAGTAIDNARLFDETQRRQRWSSALADVTAALLSDPPHSPLDLLVDRVLALAQADLVALVRAVSAESMVVDRATGPLADGVAGLVFAAAGTITGRALETGQPVVVPLSEGTRERPLMLGPTMVIPMITARSPLGALVVSRRPGSREFTARDVELAAEFATQASVALELAAAREDQQRLLVLEDRSRIARDLHDHVIQRLFAAGLSLQLTAAKVADPDTQARIADQVQSLDEAIVAIRTAIFTLTSEPEERPPLRHRVIGLLTELAGLFDASPRLVIAGPVDLAVPDDVADDVLAALREGLTNVARHARAREVTVALTVEGDGLTLEITDDGVGIGDTGRRSGIANLERRAARRGGTARVERRAEGGTKLTWRARLDVRSTGEGTDDPGIPAR</sequence>
<name>A0ABV6RP10_9GAMM</name>
<dbReference type="Pfam" id="PF07730">
    <property type="entry name" value="HisKA_3"/>
    <property type="match status" value="1"/>
</dbReference>
<dbReference type="EMBL" id="JBHLTG010000002">
    <property type="protein sequence ID" value="MFC0678726.1"/>
    <property type="molecule type" value="Genomic_DNA"/>
</dbReference>
<dbReference type="PANTHER" id="PTHR24421:SF56">
    <property type="entry name" value="OXYGEN SENSOR HISTIDINE KINASE RESPONSE REGULATOR DOST"/>
    <property type="match status" value="1"/>
</dbReference>
<dbReference type="InterPro" id="IPR036890">
    <property type="entry name" value="HATPase_C_sf"/>
</dbReference>
<dbReference type="InterPro" id="IPR003594">
    <property type="entry name" value="HATPase_dom"/>
</dbReference>
<feature type="domain" description="GAF" evidence="4">
    <location>
        <begin position="224"/>
        <end position="360"/>
    </location>
</feature>
<dbReference type="Pfam" id="PF13581">
    <property type="entry name" value="HATPase_c_2"/>
    <property type="match status" value="1"/>
</dbReference>
<protein>
    <submittedName>
        <fullName evidence="5">GAF domain-containing protein</fullName>
    </submittedName>
</protein>
<proteinExistence type="predicted"/>
<dbReference type="InterPro" id="IPR011712">
    <property type="entry name" value="Sig_transdc_His_kin_sub3_dim/P"/>
</dbReference>
<accession>A0ABV6RP10</accession>
<dbReference type="RefSeq" id="WP_386668823.1">
    <property type="nucleotide sequence ID" value="NZ_JBHLTG010000002.1"/>
</dbReference>
<dbReference type="SUPFAM" id="SSF55781">
    <property type="entry name" value="GAF domain-like"/>
    <property type="match status" value="2"/>
</dbReference>
<keyword evidence="1" id="KW-0808">Transferase</keyword>
<keyword evidence="2" id="KW-0418">Kinase</keyword>
<dbReference type="Gene3D" id="1.20.5.1930">
    <property type="match status" value="1"/>
</dbReference>
<comment type="caution">
    <text evidence="5">The sequence shown here is derived from an EMBL/GenBank/DDBJ whole genome shotgun (WGS) entry which is preliminary data.</text>
</comment>
<keyword evidence="6" id="KW-1185">Reference proteome</keyword>
<dbReference type="Proteomes" id="UP001589896">
    <property type="component" value="Unassembled WGS sequence"/>
</dbReference>
<evidence type="ECO:0000256" key="1">
    <source>
        <dbReference type="ARBA" id="ARBA00022679"/>
    </source>
</evidence>
<dbReference type="CDD" id="cd16917">
    <property type="entry name" value="HATPase_UhpB-NarQ-NarX-like"/>
    <property type="match status" value="1"/>
</dbReference>
<keyword evidence="3" id="KW-0902">Two-component regulatory system</keyword>